<dbReference type="InterPro" id="IPR027417">
    <property type="entry name" value="P-loop_NTPase"/>
</dbReference>
<feature type="short sequence motif" description="GXGXXG" evidence="2">
    <location>
        <begin position="29"/>
        <end position="34"/>
    </location>
</feature>
<proteinExistence type="predicted"/>
<dbReference type="EMBL" id="ONZQ02000006">
    <property type="protein sequence ID" value="SPO02516.1"/>
    <property type="molecule type" value="Genomic_DNA"/>
</dbReference>
<reference evidence="4" key="1">
    <citation type="submission" date="2018-03" db="EMBL/GenBank/DDBJ databases">
        <authorList>
            <person name="Guldener U."/>
        </authorList>
    </citation>
    <scope>NUCLEOTIDE SEQUENCE</scope>
</reference>
<dbReference type="Gene3D" id="3.40.1090.10">
    <property type="entry name" value="Cytosolic phospholipase A2 catalytic domain"/>
    <property type="match status" value="1"/>
</dbReference>
<feature type="short sequence motif" description="GXSXG" evidence="2">
    <location>
        <begin position="71"/>
        <end position="75"/>
    </location>
</feature>
<dbReference type="Pfam" id="PF13424">
    <property type="entry name" value="TPR_12"/>
    <property type="match status" value="1"/>
</dbReference>
<evidence type="ECO:0000259" key="3">
    <source>
        <dbReference type="PROSITE" id="PS51635"/>
    </source>
</evidence>
<dbReference type="SUPFAM" id="SSF52151">
    <property type="entry name" value="FabD/lysophospholipase-like"/>
    <property type="match status" value="1"/>
</dbReference>
<evidence type="ECO:0000256" key="1">
    <source>
        <dbReference type="ARBA" id="ARBA00023098"/>
    </source>
</evidence>
<feature type="short sequence motif" description="DGA/G" evidence="2">
    <location>
        <begin position="213"/>
        <end position="215"/>
    </location>
</feature>
<feature type="domain" description="PNPLA" evidence="3">
    <location>
        <begin position="25"/>
        <end position="226"/>
    </location>
</feature>
<dbReference type="GO" id="GO:0046486">
    <property type="term" value="P:glycerolipid metabolic process"/>
    <property type="evidence" value="ECO:0007669"/>
    <property type="project" value="UniProtKB-ARBA"/>
</dbReference>
<evidence type="ECO:0000313" key="4">
    <source>
        <dbReference type="EMBL" id="SPO02516.1"/>
    </source>
</evidence>
<dbReference type="GO" id="GO:0016042">
    <property type="term" value="P:lipid catabolic process"/>
    <property type="evidence" value="ECO:0007669"/>
    <property type="project" value="UniProtKB-UniRule"/>
</dbReference>
<keyword evidence="1 2" id="KW-0443">Lipid metabolism</keyword>
<dbReference type="Pfam" id="PF01734">
    <property type="entry name" value="Patatin"/>
    <property type="match status" value="1"/>
</dbReference>
<dbReference type="SUPFAM" id="SSF48452">
    <property type="entry name" value="TPR-like"/>
    <property type="match status" value="1"/>
</dbReference>
<keyword evidence="2" id="KW-0442">Lipid degradation</keyword>
<dbReference type="SUPFAM" id="SSF52540">
    <property type="entry name" value="P-loop containing nucleoside triphosphate hydrolases"/>
    <property type="match status" value="1"/>
</dbReference>
<accession>A0AAE8MXG0</accession>
<dbReference type="InterPro" id="IPR002641">
    <property type="entry name" value="PNPLA_dom"/>
</dbReference>
<keyword evidence="2" id="KW-0378">Hydrolase</keyword>
<evidence type="ECO:0000256" key="2">
    <source>
        <dbReference type="PROSITE-ProRule" id="PRU01161"/>
    </source>
</evidence>
<dbReference type="Gene3D" id="1.25.40.10">
    <property type="entry name" value="Tetratricopeptide repeat domain"/>
    <property type="match status" value="1"/>
</dbReference>
<dbReference type="InterPro" id="IPR011990">
    <property type="entry name" value="TPR-like_helical_dom_sf"/>
</dbReference>
<evidence type="ECO:0000313" key="5">
    <source>
        <dbReference type="Proteomes" id="UP001187682"/>
    </source>
</evidence>
<feature type="active site" description="Proton acceptor" evidence="2">
    <location>
        <position position="213"/>
    </location>
</feature>
<dbReference type="Proteomes" id="UP001187682">
    <property type="component" value="Unassembled WGS sequence"/>
</dbReference>
<name>A0AAE8MXG0_9PEZI</name>
<sequence length="914" mass="101745">MDRPQTGQEINDGANPVDTTGLCLLSLDGGGVRGLSTLHVLKVIMDQLNYERKQSGLGPVKPCDIFDLIGGTSTGGLIAIMLGRLEMDVDECIAVYNELSSGVFAKPQRRYRVDLRASIAPKFDSAKLRDAILKIITSQGLSPEAPFDDGQDRGCKTFVCAASKDLYGIHRLRSYSYRGKTFLPSTICEAALATSAASGFFNPVKIGARRFVDGALGANNPVEQVEGEASDIWCHESGDLKPLVKCFLSIGTGNPGKMPIEDRVNKFISKTLVGIATETEKTAALFIKRWRQHYDDGQFFRFNVEQGLQNVGLAEHDKQGVIEAATEQYMADIVQESRVRECVQNLKQKQDRPGKFHTLTVFRQHAARSHPQHFIPFSKNRRFVGRTEVLPLIEEKLFVDDGPQRVAIVGLGGVGKTQVALQIAYWTKENKEDWSVFWLPALSMAAFEQSCAELAEKLNIRAAEEGAKDSVLRYLSSEQSSRWLLIIDNTDDMDMLFGSEGSVGIYDYLPENNDNGRILFTTRSRDVAMAAADDAVVEMEEMSPEEALMFWEKIGPGNSADKATVAELLHELTYLPLAISQAAAYLKRNRIPISKYLSLLRATEDDIVGLMSHEFRDPTRYKESKHAVATTWLVSFEQILKTDRAAADILSFLSQIEPRAVPQFILPKPGTEEALTHAIGTLSGYAFIEKRDGEDIYDMHRLVHLAAGVWYRKEKAAANSRKAAIAQLEGVFPTNDWENREQWRLCMPHALRALRSNGKATEWDGDGCGLGFWAGRCLQEDGRIGEAVELLEHVVAVREQTLSESHPSRLASQHELAGAYQANGQVKEAVTLLEHVIAVREQTLSESHPDRLASQHTLAGAYRANGQVKEAVKLLEHVVASMWWQFGSRHSQNHTLTDWHHSMSLQEHTRPMAR</sequence>
<dbReference type="PANTHER" id="PTHR46082">
    <property type="entry name" value="ATP/GTP-BINDING PROTEIN-RELATED"/>
    <property type="match status" value="1"/>
</dbReference>
<dbReference type="Gene3D" id="3.40.50.300">
    <property type="entry name" value="P-loop containing nucleotide triphosphate hydrolases"/>
    <property type="match status" value="1"/>
</dbReference>
<dbReference type="GO" id="GO:0043531">
    <property type="term" value="F:ADP binding"/>
    <property type="evidence" value="ECO:0007669"/>
    <property type="project" value="InterPro"/>
</dbReference>
<dbReference type="PROSITE" id="PS51635">
    <property type="entry name" value="PNPLA"/>
    <property type="match status" value="1"/>
</dbReference>
<feature type="active site" description="Nucleophile" evidence="2">
    <location>
        <position position="73"/>
    </location>
</feature>
<dbReference type="Pfam" id="PF13374">
    <property type="entry name" value="TPR_10"/>
    <property type="match status" value="1"/>
</dbReference>
<dbReference type="AlphaFoldDB" id="A0AAE8MXG0"/>
<dbReference type="PANTHER" id="PTHR46082:SF6">
    <property type="entry name" value="AAA+ ATPASE DOMAIN-CONTAINING PROTEIN-RELATED"/>
    <property type="match status" value="1"/>
</dbReference>
<dbReference type="Pfam" id="PF00931">
    <property type="entry name" value="NB-ARC"/>
    <property type="match status" value="1"/>
</dbReference>
<dbReference type="InterPro" id="IPR016035">
    <property type="entry name" value="Acyl_Trfase/lysoPLipase"/>
</dbReference>
<dbReference type="InterPro" id="IPR002182">
    <property type="entry name" value="NB-ARC"/>
</dbReference>
<dbReference type="CDD" id="cd07216">
    <property type="entry name" value="Pat17_PNPLA8_PNPLA9_like3"/>
    <property type="match status" value="1"/>
</dbReference>
<gene>
    <name evidence="4" type="ORF">DNG_05189</name>
</gene>
<keyword evidence="5" id="KW-1185">Reference proteome</keyword>
<dbReference type="GO" id="GO:0016787">
    <property type="term" value="F:hydrolase activity"/>
    <property type="evidence" value="ECO:0007669"/>
    <property type="project" value="UniProtKB-UniRule"/>
</dbReference>
<dbReference type="InterPro" id="IPR053137">
    <property type="entry name" value="NLR-like"/>
</dbReference>
<organism evidence="4 5">
    <name type="scientific">Cephalotrichum gorgonifer</name>
    <dbReference type="NCBI Taxonomy" id="2041049"/>
    <lineage>
        <taxon>Eukaryota</taxon>
        <taxon>Fungi</taxon>
        <taxon>Dikarya</taxon>
        <taxon>Ascomycota</taxon>
        <taxon>Pezizomycotina</taxon>
        <taxon>Sordariomycetes</taxon>
        <taxon>Hypocreomycetidae</taxon>
        <taxon>Microascales</taxon>
        <taxon>Microascaceae</taxon>
        <taxon>Cephalotrichum</taxon>
    </lineage>
</organism>
<comment type="caution">
    <text evidence="4">The sequence shown here is derived from an EMBL/GenBank/DDBJ whole genome shotgun (WGS) entry which is preliminary data.</text>
</comment>
<protein>
    <recommendedName>
        <fullName evidence="3">PNPLA domain-containing protein</fullName>
    </recommendedName>
</protein>